<name>A0A0F5LDS8_9HYPH</name>
<keyword evidence="1" id="KW-0597">Phosphoprotein</keyword>
<keyword evidence="3" id="KW-0418">Kinase</keyword>
<dbReference type="GO" id="GO:0016301">
    <property type="term" value="F:kinase activity"/>
    <property type="evidence" value="ECO:0007669"/>
    <property type="project" value="UniProtKB-KW"/>
</dbReference>
<dbReference type="PATRIC" id="fig|361041.3.peg.977"/>
<feature type="modified residue" description="4-aspartylphosphate" evidence="1">
    <location>
        <position position="52"/>
    </location>
</feature>
<gene>
    <name evidence="3" type="ORF">VW35_08165</name>
</gene>
<protein>
    <submittedName>
        <fullName evidence="3">Histidine kinase</fullName>
    </submittedName>
</protein>
<evidence type="ECO:0000259" key="2">
    <source>
        <dbReference type="PROSITE" id="PS50110"/>
    </source>
</evidence>
<proteinExistence type="predicted"/>
<dbReference type="EMBL" id="LAJG01000014">
    <property type="protein sequence ID" value="KKB80354.1"/>
    <property type="molecule type" value="Genomic_DNA"/>
</dbReference>
<comment type="caution">
    <text evidence="3">The sequence shown here is derived from an EMBL/GenBank/DDBJ whole genome shotgun (WGS) entry which is preliminary data.</text>
</comment>
<dbReference type="Pfam" id="PF00072">
    <property type="entry name" value="Response_reg"/>
    <property type="match status" value="1"/>
</dbReference>
<evidence type="ECO:0000256" key="1">
    <source>
        <dbReference type="PROSITE-ProRule" id="PRU00169"/>
    </source>
</evidence>
<dbReference type="PROSITE" id="PS50110">
    <property type="entry name" value="RESPONSE_REGULATORY"/>
    <property type="match status" value="1"/>
</dbReference>
<dbReference type="InterPro" id="IPR011006">
    <property type="entry name" value="CheY-like_superfamily"/>
</dbReference>
<organism evidence="3 4">
    <name type="scientific">Devosia soli</name>
    <dbReference type="NCBI Taxonomy" id="361041"/>
    <lineage>
        <taxon>Bacteria</taxon>
        <taxon>Pseudomonadati</taxon>
        <taxon>Pseudomonadota</taxon>
        <taxon>Alphaproteobacteria</taxon>
        <taxon>Hyphomicrobiales</taxon>
        <taxon>Devosiaceae</taxon>
        <taxon>Devosia</taxon>
    </lineage>
</organism>
<dbReference type="SUPFAM" id="SSF52172">
    <property type="entry name" value="CheY-like"/>
    <property type="match status" value="1"/>
</dbReference>
<evidence type="ECO:0000313" key="3">
    <source>
        <dbReference type="EMBL" id="KKB80354.1"/>
    </source>
</evidence>
<dbReference type="GO" id="GO:0000160">
    <property type="term" value="P:phosphorelay signal transduction system"/>
    <property type="evidence" value="ECO:0007669"/>
    <property type="project" value="InterPro"/>
</dbReference>
<keyword evidence="3" id="KW-0808">Transferase</keyword>
<evidence type="ECO:0000313" key="4">
    <source>
        <dbReference type="Proteomes" id="UP000033514"/>
    </source>
</evidence>
<dbReference type="Gene3D" id="3.40.50.2300">
    <property type="match status" value="1"/>
</dbReference>
<dbReference type="SMART" id="SM00448">
    <property type="entry name" value="REC"/>
    <property type="match status" value="1"/>
</dbReference>
<dbReference type="Proteomes" id="UP000033514">
    <property type="component" value="Unassembled WGS sequence"/>
</dbReference>
<dbReference type="STRING" id="361041.VW35_08165"/>
<dbReference type="RefSeq" id="WP_046142418.1">
    <property type="nucleotide sequence ID" value="NZ_LAJG01000014.1"/>
</dbReference>
<feature type="domain" description="Response regulatory" evidence="2">
    <location>
        <begin position="2"/>
        <end position="113"/>
    </location>
</feature>
<reference evidence="3 4" key="1">
    <citation type="submission" date="2015-03" db="EMBL/GenBank/DDBJ databases">
        <authorList>
            <person name="Hassan Y.I."/>
            <person name="Lepp D."/>
            <person name="Zhou T."/>
        </authorList>
    </citation>
    <scope>NUCLEOTIDE SEQUENCE [LARGE SCALE GENOMIC DNA]</scope>
    <source>
        <strain evidence="3 4">GH2-10</strain>
    </source>
</reference>
<sequence length="114" mass="12550">MRIFYLEDNPLIAFHVEQLVEDLGHTYVGSLDSFKALKLQFENYSMDVALIDVDLADGRTGPHAARWLKDRKIPCLFLTGQDHIAADAGDIALGTISKPVSLQSLADGLLLVPE</sequence>
<dbReference type="OrthoDB" id="7060229at2"/>
<dbReference type="InterPro" id="IPR001789">
    <property type="entry name" value="Sig_transdc_resp-reg_receiver"/>
</dbReference>
<accession>A0A0F5LDS8</accession>
<keyword evidence="4" id="KW-1185">Reference proteome</keyword>
<dbReference type="AlphaFoldDB" id="A0A0F5LDS8"/>